<dbReference type="SUPFAM" id="SSF88697">
    <property type="entry name" value="PUA domain-like"/>
    <property type="match status" value="1"/>
</dbReference>
<dbReference type="AlphaFoldDB" id="A0A3R6EGX1"/>
<dbReference type="Proteomes" id="UP000284548">
    <property type="component" value="Unassembled WGS sequence"/>
</dbReference>
<dbReference type="Pfam" id="PF04266">
    <property type="entry name" value="ASCH"/>
    <property type="match status" value="1"/>
</dbReference>
<evidence type="ECO:0000259" key="1">
    <source>
        <dbReference type="Pfam" id="PF04266"/>
    </source>
</evidence>
<sequence>MKVLSIRQPYAWLIAIGCKTIENRTWNRKFRGRFLIHASQAKPEKLDGWQESAMKKYCQEHGIFIPDFKDLPTSAIIGSVELDDIQYQEAYPDAFAEDFQYHWFLKNAKLFDEPIRNVKGKLFLWDYEYNEAEM</sequence>
<reference evidence="2 3" key="1">
    <citation type="submission" date="2018-08" db="EMBL/GenBank/DDBJ databases">
        <title>A genome reference for cultivated species of the human gut microbiota.</title>
        <authorList>
            <person name="Zou Y."/>
            <person name="Xue W."/>
            <person name="Luo G."/>
        </authorList>
    </citation>
    <scope>NUCLEOTIDE SEQUENCE [LARGE SCALE GENOMIC DNA]</scope>
    <source>
        <strain evidence="2 3">AM16-54</strain>
    </source>
</reference>
<comment type="caution">
    <text evidence="2">The sequence shown here is derived from an EMBL/GenBank/DDBJ whole genome shotgun (WGS) entry which is preliminary data.</text>
</comment>
<evidence type="ECO:0000313" key="2">
    <source>
        <dbReference type="EMBL" id="RHH85288.1"/>
    </source>
</evidence>
<dbReference type="EMBL" id="QRKB01000001">
    <property type="protein sequence ID" value="RHH85288.1"/>
    <property type="molecule type" value="Genomic_DNA"/>
</dbReference>
<evidence type="ECO:0000313" key="3">
    <source>
        <dbReference type="Proteomes" id="UP000284548"/>
    </source>
</evidence>
<organism evidence="2 3">
    <name type="scientific">Segatella copri</name>
    <dbReference type="NCBI Taxonomy" id="165179"/>
    <lineage>
        <taxon>Bacteria</taxon>
        <taxon>Pseudomonadati</taxon>
        <taxon>Bacteroidota</taxon>
        <taxon>Bacteroidia</taxon>
        <taxon>Bacteroidales</taxon>
        <taxon>Prevotellaceae</taxon>
        <taxon>Segatella</taxon>
    </lineage>
</organism>
<feature type="domain" description="ASCH" evidence="1">
    <location>
        <begin position="4"/>
        <end position="98"/>
    </location>
</feature>
<dbReference type="CDD" id="cd06554">
    <property type="entry name" value="ASCH_ASC-1_like"/>
    <property type="match status" value="1"/>
</dbReference>
<dbReference type="PROSITE" id="PS51257">
    <property type="entry name" value="PROKAR_LIPOPROTEIN"/>
    <property type="match status" value="1"/>
</dbReference>
<protein>
    <submittedName>
        <fullName evidence="2">ASCH domain-containing protein</fullName>
    </submittedName>
</protein>
<dbReference type="Gene3D" id="2.30.130.30">
    <property type="entry name" value="Hypothetical protein"/>
    <property type="match status" value="1"/>
</dbReference>
<dbReference type="RefSeq" id="WP_118253142.1">
    <property type="nucleotide sequence ID" value="NZ_QRKB01000001.1"/>
</dbReference>
<proteinExistence type="predicted"/>
<accession>A0A3R6EGX1</accession>
<name>A0A3R6EGX1_9BACT</name>
<dbReference type="InterPro" id="IPR007374">
    <property type="entry name" value="ASCH_domain"/>
</dbReference>
<gene>
    <name evidence="2" type="ORF">DW192_00745</name>
</gene>
<dbReference type="InterPro" id="IPR015947">
    <property type="entry name" value="PUA-like_sf"/>
</dbReference>